<dbReference type="PANTHER" id="PTHR43003">
    <property type="entry name" value="DNA-3-METHYLADENINE GLYCOSYLASE"/>
    <property type="match status" value="1"/>
</dbReference>
<dbReference type="GO" id="GO:0032993">
    <property type="term" value="C:protein-DNA complex"/>
    <property type="evidence" value="ECO:0007669"/>
    <property type="project" value="TreeGrafter"/>
</dbReference>
<reference evidence="4" key="1">
    <citation type="submission" date="2022-08" db="EMBL/GenBank/DDBJ databases">
        <title>Mycobacterium kiyosense sp. nov., scotochromogenic slow-glowing species isolated from respiratory specimens.</title>
        <authorList>
            <person name="Fukano H."/>
            <person name="Kazumi Y."/>
            <person name="Sakagami N."/>
            <person name="Ato M."/>
            <person name="Mitarai S."/>
            <person name="Hoshino Y."/>
        </authorList>
    </citation>
    <scope>NUCLEOTIDE SEQUENCE</scope>
    <source>
        <strain evidence="4">1413</strain>
        <strain evidence="3">SRL2020-028</strain>
    </source>
</reference>
<dbReference type="AlphaFoldDB" id="A0A9P3USX3"/>
<proteinExistence type="predicted"/>
<gene>
    <name evidence="4" type="ORF">Mkiyose1413_07580</name>
    <name evidence="3" type="ORF">SRL2020028_17180</name>
</gene>
<dbReference type="InterPro" id="IPR051912">
    <property type="entry name" value="Alkylbase_DNA_Glycosylase/TA"/>
</dbReference>
<dbReference type="GO" id="GO:0032131">
    <property type="term" value="F:alkylated DNA binding"/>
    <property type="evidence" value="ECO:0007669"/>
    <property type="project" value="TreeGrafter"/>
</dbReference>
<dbReference type="InterPro" id="IPR011257">
    <property type="entry name" value="DNA_glycosylase"/>
</dbReference>
<name>A0A9P3USX3_9MYCO</name>
<dbReference type="Proteomes" id="UP001064782">
    <property type="component" value="Unassembled WGS sequence"/>
</dbReference>
<dbReference type="EMBL" id="BRZI01000003">
    <property type="protein sequence ID" value="GLD28875.1"/>
    <property type="molecule type" value="Genomic_DNA"/>
</dbReference>
<sequence>MCYEALQGAGTPPEWTLFDCTQLGGATTMGHRLRAMKVVARWRNTDLWDALATSIIRQVIRAAHARRLYTAMCAAFGPHFDTKHGATAAFPDAHTVLALTDTDLTELGLNFKRDVLRAAAQAYLAHGQHWATLPHSDLVEALTAVRRVGEWTARATVADYSNDFALYPYGDLAVRTWAAAMDADTSWPATDAAFAQAWKNMAQADLSAWTVSTLAFGALHGRRAAPGARTRTGAAR</sequence>
<evidence type="ECO:0000313" key="3">
    <source>
        <dbReference type="EMBL" id="GLB82462.1"/>
    </source>
</evidence>
<dbReference type="EMBL" id="BRXE01000012">
    <property type="protein sequence ID" value="GLB82462.1"/>
    <property type="molecule type" value="Genomic_DNA"/>
</dbReference>
<dbReference type="Gene3D" id="1.10.340.30">
    <property type="entry name" value="Hypothetical protein, domain 2"/>
    <property type="match status" value="1"/>
</dbReference>
<organism evidence="4 5">
    <name type="scientific">Mycobacterium kiyosense</name>
    <dbReference type="NCBI Taxonomy" id="2871094"/>
    <lineage>
        <taxon>Bacteria</taxon>
        <taxon>Bacillati</taxon>
        <taxon>Actinomycetota</taxon>
        <taxon>Actinomycetes</taxon>
        <taxon>Mycobacteriales</taxon>
        <taxon>Mycobacteriaceae</taxon>
        <taxon>Mycobacterium</taxon>
    </lineage>
</organism>
<evidence type="ECO:0000256" key="1">
    <source>
        <dbReference type="ARBA" id="ARBA00022763"/>
    </source>
</evidence>
<dbReference type="PANTHER" id="PTHR43003:SF5">
    <property type="entry name" value="DNA-3-METHYLADENINE GLYCOSYLASE"/>
    <property type="match status" value="1"/>
</dbReference>
<dbReference type="GO" id="GO:0008725">
    <property type="term" value="F:DNA-3-methyladenine glycosylase activity"/>
    <property type="evidence" value="ECO:0007669"/>
    <property type="project" value="TreeGrafter"/>
</dbReference>
<dbReference type="GO" id="GO:0006285">
    <property type="term" value="P:base-excision repair, AP site formation"/>
    <property type="evidence" value="ECO:0007669"/>
    <property type="project" value="TreeGrafter"/>
</dbReference>
<dbReference type="GO" id="GO:0006307">
    <property type="term" value="P:DNA alkylation repair"/>
    <property type="evidence" value="ECO:0007669"/>
    <property type="project" value="TreeGrafter"/>
</dbReference>
<dbReference type="Proteomes" id="UP001165663">
    <property type="component" value="Unassembled WGS sequence"/>
</dbReference>
<evidence type="ECO:0000256" key="2">
    <source>
        <dbReference type="ARBA" id="ARBA00023204"/>
    </source>
</evidence>
<keyword evidence="2" id="KW-0234">DNA repair</keyword>
<dbReference type="SUPFAM" id="SSF48150">
    <property type="entry name" value="DNA-glycosylase"/>
    <property type="match status" value="1"/>
</dbReference>
<protein>
    <recommendedName>
        <fullName evidence="6">HhH-GPD domain-containing protein</fullName>
    </recommendedName>
</protein>
<accession>A0A9P3USX3</accession>
<dbReference type="GO" id="GO:0043916">
    <property type="term" value="F:DNA-7-methylguanine glycosylase activity"/>
    <property type="evidence" value="ECO:0007669"/>
    <property type="project" value="TreeGrafter"/>
</dbReference>
<evidence type="ECO:0008006" key="6">
    <source>
        <dbReference type="Google" id="ProtNLM"/>
    </source>
</evidence>
<evidence type="ECO:0000313" key="4">
    <source>
        <dbReference type="EMBL" id="GLD28875.1"/>
    </source>
</evidence>
<keyword evidence="1" id="KW-0227">DNA damage</keyword>
<evidence type="ECO:0000313" key="5">
    <source>
        <dbReference type="Proteomes" id="UP001064782"/>
    </source>
</evidence>
<keyword evidence="5" id="KW-1185">Reference proteome</keyword>
<comment type="caution">
    <text evidence="4">The sequence shown here is derived from an EMBL/GenBank/DDBJ whole genome shotgun (WGS) entry which is preliminary data.</text>
</comment>